<feature type="domain" description="Ras-GEF" evidence="4">
    <location>
        <begin position="1"/>
        <end position="165"/>
    </location>
</feature>
<sequence>MGVTPMEVSPTEVSPTEVSPMEMSPTEECRALRNFSSLCAIVSALQSSPVHRLKHSWEEIGRYGDKGTKGQGDKGTRDGDTLSPCPRRDAQRSYEELSAICSEQDNYSASRQLLFQVCPQPCPLSPNLCPLSPALSLYLIPFFCPDLSSFAPISAPCRCPRACPR</sequence>
<dbReference type="InterPro" id="IPR036964">
    <property type="entry name" value="RASGEF_cat_dom_sf"/>
</dbReference>
<dbReference type="GO" id="GO:0005886">
    <property type="term" value="C:plasma membrane"/>
    <property type="evidence" value="ECO:0007669"/>
    <property type="project" value="TreeGrafter"/>
</dbReference>
<organism evidence="5 6">
    <name type="scientific">Anas platyrhynchos</name>
    <name type="common">Mallard</name>
    <name type="synonym">Anas boschas</name>
    <dbReference type="NCBI Taxonomy" id="8839"/>
    <lineage>
        <taxon>Eukaryota</taxon>
        <taxon>Metazoa</taxon>
        <taxon>Chordata</taxon>
        <taxon>Craniata</taxon>
        <taxon>Vertebrata</taxon>
        <taxon>Euteleostomi</taxon>
        <taxon>Archelosauria</taxon>
        <taxon>Archosauria</taxon>
        <taxon>Dinosauria</taxon>
        <taxon>Saurischia</taxon>
        <taxon>Theropoda</taxon>
        <taxon>Coelurosauria</taxon>
        <taxon>Aves</taxon>
        <taxon>Neognathae</taxon>
        <taxon>Galloanserae</taxon>
        <taxon>Anseriformes</taxon>
        <taxon>Anatidae</taxon>
        <taxon>Anatinae</taxon>
        <taxon>Anas</taxon>
    </lineage>
</organism>
<gene>
    <name evidence="5" type="ORF">Anapl_18420</name>
</gene>
<dbReference type="AlphaFoldDB" id="R0KUX0"/>
<evidence type="ECO:0000256" key="1">
    <source>
        <dbReference type="ARBA" id="ARBA00022658"/>
    </source>
</evidence>
<dbReference type="GO" id="GO:0007265">
    <property type="term" value="P:Ras protein signal transduction"/>
    <property type="evidence" value="ECO:0007669"/>
    <property type="project" value="TreeGrafter"/>
</dbReference>
<dbReference type="PROSITE" id="PS50009">
    <property type="entry name" value="RASGEF_CAT"/>
    <property type="match status" value="1"/>
</dbReference>
<protein>
    <submittedName>
        <fullName evidence="5">Ral guanine nucleotide dissociation stimulator</fullName>
    </submittedName>
</protein>
<keyword evidence="1 2" id="KW-0344">Guanine-nucleotide releasing factor</keyword>
<reference evidence="6" key="1">
    <citation type="journal article" date="2013" name="Nat. Genet.">
        <title>The duck genome and transcriptome provide insight into an avian influenza virus reservoir species.</title>
        <authorList>
            <person name="Huang Y."/>
            <person name="Li Y."/>
            <person name="Burt D.W."/>
            <person name="Chen H."/>
            <person name="Zhang Y."/>
            <person name="Qian W."/>
            <person name="Kim H."/>
            <person name="Gan S."/>
            <person name="Zhao Y."/>
            <person name="Li J."/>
            <person name="Yi K."/>
            <person name="Feng H."/>
            <person name="Zhu P."/>
            <person name="Li B."/>
            <person name="Liu Q."/>
            <person name="Fairley S."/>
            <person name="Magor K.E."/>
            <person name="Du Z."/>
            <person name="Hu X."/>
            <person name="Goodman L."/>
            <person name="Tafer H."/>
            <person name="Vignal A."/>
            <person name="Lee T."/>
            <person name="Kim K.W."/>
            <person name="Sheng Z."/>
            <person name="An Y."/>
            <person name="Searle S."/>
            <person name="Herrero J."/>
            <person name="Groenen M.A."/>
            <person name="Crooijmans R.P."/>
            <person name="Faraut T."/>
            <person name="Cai Q."/>
            <person name="Webster R.G."/>
            <person name="Aldridge J.R."/>
            <person name="Warren W.C."/>
            <person name="Bartschat S."/>
            <person name="Kehr S."/>
            <person name="Marz M."/>
            <person name="Stadler P.F."/>
            <person name="Smith J."/>
            <person name="Kraus R.H."/>
            <person name="Zhao Y."/>
            <person name="Ren L."/>
            <person name="Fei J."/>
            <person name="Morisson M."/>
            <person name="Kaiser P."/>
            <person name="Griffin D.K."/>
            <person name="Rao M."/>
            <person name="Pitel F."/>
            <person name="Wang J."/>
            <person name="Li N."/>
        </authorList>
    </citation>
    <scope>NUCLEOTIDE SEQUENCE [LARGE SCALE GENOMIC DNA]</scope>
</reference>
<keyword evidence="6" id="KW-1185">Reference proteome</keyword>
<dbReference type="PANTHER" id="PTHR23113:SF367">
    <property type="entry name" value="RAL GUANINE NUCLEOTIDE DISSOCIATION STIMULATOR-LIKE 2 ISOFORM X1"/>
    <property type="match status" value="1"/>
</dbReference>
<name>R0KUX0_ANAPL</name>
<dbReference type="Proteomes" id="UP000296049">
    <property type="component" value="Unassembled WGS sequence"/>
</dbReference>
<dbReference type="InterPro" id="IPR008937">
    <property type="entry name" value="Ras-like_GEF"/>
</dbReference>
<dbReference type="InterPro" id="IPR001895">
    <property type="entry name" value="RASGEF_cat_dom"/>
</dbReference>
<evidence type="ECO:0000256" key="3">
    <source>
        <dbReference type="SAM" id="MobiDB-lite"/>
    </source>
</evidence>
<dbReference type="PANTHER" id="PTHR23113">
    <property type="entry name" value="GUANINE NUCLEOTIDE EXCHANGE FACTOR"/>
    <property type="match status" value="1"/>
</dbReference>
<dbReference type="EMBL" id="KB754605">
    <property type="protein sequence ID" value="EOA92909.1"/>
    <property type="molecule type" value="Genomic_DNA"/>
</dbReference>
<proteinExistence type="predicted"/>
<dbReference type="GO" id="GO:0005085">
    <property type="term" value="F:guanyl-nucleotide exchange factor activity"/>
    <property type="evidence" value="ECO:0007669"/>
    <property type="project" value="UniProtKB-KW"/>
</dbReference>
<evidence type="ECO:0000256" key="2">
    <source>
        <dbReference type="PROSITE-ProRule" id="PRU00168"/>
    </source>
</evidence>
<evidence type="ECO:0000313" key="5">
    <source>
        <dbReference type="EMBL" id="EOA92909.1"/>
    </source>
</evidence>
<dbReference type="InterPro" id="IPR023578">
    <property type="entry name" value="Ras_GEF_dom_sf"/>
</dbReference>
<evidence type="ECO:0000313" key="6">
    <source>
        <dbReference type="Proteomes" id="UP000296049"/>
    </source>
</evidence>
<evidence type="ECO:0000259" key="4">
    <source>
        <dbReference type="PROSITE" id="PS50009"/>
    </source>
</evidence>
<feature type="region of interest" description="Disordered" evidence="3">
    <location>
        <begin position="1"/>
        <end position="25"/>
    </location>
</feature>
<dbReference type="SUPFAM" id="SSF48366">
    <property type="entry name" value="Ras GEF"/>
    <property type="match status" value="1"/>
</dbReference>
<dbReference type="Pfam" id="PF00617">
    <property type="entry name" value="RasGEF"/>
    <property type="match status" value="1"/>
</dbReference>
<accession>R0KUX0</accession>
<dbReference type="Gene3D" id="1.10.840.10">
    <property type="entry name" value="Ras guanine-nucleotide exchange factors catalytic domain"/>
    <property type="match status" value="1"/>
</dbReference>
<feature type="region of interest" description="Disordered" evidence="3">
    <location>
        <begin position="62"/>
        <end position="91"/>
    </location>
</feature>